<evidence type="ECO:0000256" key="3">
    <source>
        <dbReference type="ARBA" id="ARBA00022801"/>
    </source>
</evidence>
<evidence type="ECO:0000256" key="1">
    <source>
        <dbReference type="ARBA" id="ARBA00009921"/>
    </source>
</evidence>
<proteinExistence type="inferred from homology"/>
<dbReference type="AlphaFoldDB" id="D8QUP6"/>
<dbReference type="InterPro" id="IPR012337">
    <property type="entry name" value="RNaseH-like_sf"/>
</dbReference>
<dbReference type="HOGENOM" id="CLU_064761_4_0_1"/>
<dbReference type="InParanoid" id="D8QUP6"/>
<dbReference type="OMA" id="AFFHYRN"/>
<evidence type="ECO:0000313" key="6">
    <source>
        <dbReference type="EMBL" id="EFJ35911.1"/>
    </source>
</evidence>
<dbReference type="SMART" id="SM00479">
    <property type="entry name" value="EXOIII"/>
    <property type="match status" value="1"/>
</dbReference>
<evidence type="ECO:0000256" key="4">
    <source>
        <dbReference type="ARBA" id="ARBA00022839"/>
    </source>
</evidence>
<dbReference type="STRING" id="88036.D8QUP6"/>
<dbReference type="PANTHER" id="PTHR11046:SF0">
    <property type="entry name" value="OLIGORIBONUCLEASE, MITOCHONDRIAL"/>
    <property type="match status" value="1"/>
</dbReference>
<accession>D8QUP6</accession>
<name>D8QUP6_SELML</name>
<dbReference type="Pfam" id="PF00929">
    <property type="entry name" value="RNase_T"/>
    <property type="match status" value="1"/>
</dbReference>
<dbReference type="PANTHER" id="PTHR11046">
    <property type="entry name" value="OLIGORIBONUCLEASE, MITOCHONDRIAL"/>
    <property type="match status" value="1"/>
</dbReference>
<dbReference type="InterPro" id="IPR022894">
    <property type="entry name" value="Oligoribonuclease"/>
</dbReference>
<dbReference type="Proteomes" id="UP000001514">
    <property type="component" value="Unassembled WGS sequence"/>
</dbReference>
<keyword evidence="4" id="KW-0269">Exonuclease</keyword>
<evidence type="ECO:0000313" key="7">
    <source>
        <dbReference type="Proteomes" id="UP000001514"/>
    </source>
</evidence>
<dbReference type="CDD" id="cd06135">
    <property type="entry name" value="Orn"/>
    <property type="match status" value="1"/>
</dbReference>
<gene>
    <name evidence="6" type="ORF">SELMODRAFT_141141</name>
</gene>
<dbReference type="SUPFAM" id="SSF53098">
    <property type="entry name" value="Ribonuclease H-like"/>
    <property type="match status" value="1"/>
</dbReference>
<keyword evidence="3" id="KW-0378">Hydrolase</keyword>
<dbReference type="GO" id="GO:0005739">
    <property type="term" value="C:mitochondrion"/>
    <property type="evidence" value="ECO:0000318"/>
    <property type="project" value="GO_Central"/>
</dbReference>
<organism evidence="7">
    <name type="scientific">Selaginella moellendorffii</name>
    <name type="common">Spikemoss</name>
    <dbReference type="NCBI Taxonomy" id="88036"/>
    <lineage>
        <taxon>Eukaryota</taxon>
        <taxon>Viridiplantae</taxon>
        <taxon>Streptophyta</taxon>
        <taxon>Embryophyta</taxon>
        <taxon>Tracheophyta</taxon>
        <taxon>Lycopodiopsida</taxon>
        <taxon>Selaginellales</taxon>
        <taxon>Selaginellaceae</taxon>
        <taxon>Selaginella</taxon>
    </lineage>
</organism>
<dbReference type="Gramene" id="EFJ35911">
    <property type="protein sequence ID" value="EFJ35911"/>
    <property type="gene ID" value="SELMODRAFT_141141"/>
</dbReference>
<reference evidence="6 7" key="1">
    <citation type="journal article" date="2011" name="Science">
        <title>The Selaginella genome identifies genetic changes associated with the evolution of vascular plants.</title>
        <authorList>
            <person name="Banks J.A."/>
            <person name="Nishiyama T."/>
            <person name="Hasebe M."/>
            <person name="Bowman J.L."/>
            <person name="Gribskov M."/>
            <person name="dePamphilis C."/>
            <person name="Albert V.A."/>
            <person name="Aono N."/>
            <person name="Aoyama T."/>
            <person name="Ambrose B.A."/>
            <person name="Ashton N.W."/>
            <person name="Axtell M.J."/>
            <person name="Barker E."/>
            <person name="Barker M.S."/>
            <person name="Bennetzen J.L."/>
            <person name="Bonawitz N.D."/>
            <person name="Chapple C."/>
            <person name="Cheng C."/>
            <person name="Correa L.G."/>
            <person name="Dacre M."/>
            <person name="DeBarry J."/>
            <person name="Dreyer I."/>
            <person name="Elias M."/>
            <person name="Engstrom E.M."/>
            <person name="Estelle M."/>
            <person name="Feng L."/>
            <person name="Finet C."/>
            <person name="Floyd S.K."/>
            <person name="Frommer W.B."/>
            <person name="Fujita T."/>
            <person name="Gramzow L."/>
            <person name="Gutensohn M."/>
            <person name="Harholt J."/>
            <person name="Hattori M."/>
            <person name="Heyl A."/>
            <person name="Hirai T."/>
            <person name="Hiwatashi Y."/>
            <person name="Ishikawa M."/>
            <person name="Iwata M."/>
            <person name="Karol K.G."/>
            <person name="Koehler B."/>
            <person name="Kolukisaoglu U."/>
            <person name="Kubo M."/>
            <person name="Kurata T."/>
            <person name="Lalonde S."/>
            <person name="Li K."/>
            <person name="Li Y."/>
            <person name="Litt A."/>
            <person name="Lyons E."/>
            <person name="Manning G."/>
            <person name="Maruyama T."/>
            <person name="Michael T.P."/>
            <person name="Mikami K."/>
            <person name="Miyazaki S."/>
            <person name="Morinaga S."/>
            <person name="Murata T."/>
            <person name="Mueller-Roeber B."/>
            <person name="Nelson D.R."/>
            <person name="Obara M."/>
            <person name="Oguri Y."/>
            <person name="Olmstead R.G."/>
            <person name="Onodera N."/>
            <person name="Petersen B.L."/>
            <person name="Pils B."/>
            <person name="Prigge M."/>
            <person name="Rensing S.A."/>
            <person name="Riano-Pachon D.M."/>
            <person name="Roberts A.W."/>
            <person name="Sato Y."/>
            <person name="Scheller H.V."/>
            <person name="Schulz B."/>
            <person name="Schulz C."/>
            <person name="Shakirov E.V."/>
            <person name="Shibagaki N."/>
            <person name="Shinohara N."/>
            <person name="Shippen D.E."/>
            <person name="Soerensen I."/>
            <person name="Sotooka R."/>
            <person name="Sugimoto N."/>
            <person name="Sugita M."/>
            <person name="Sumikawa N."/>
            <person name="Tanurdzic M."/>
            <person name="Theissen G."/>
            <person name="Ulvskov P."/>
            <person name="Wakazuki S."/>
            <person name="Weng J.K."/>
            <person name="Willats W.W."/>
            <person name="Wipf D."/>
            <person name="Wolf P.G."/>
            <person name="Yang L."/>
            <person name="Zimmer A.D."/>
            <person name="Zhu Q."/>
            <person name="Mitros T."/>
            <person name="Hellsten U."/>
            <person name="Loque D."/>
            <person name="Otillar R."/>
            <person name="Salamov A."/>
            <person name="Schmutz J."/>
            <person name="Shapiro H."/>
            <person name="Lindquist E."/>
            <person name="Lucas S."/>
            <person name="Rokhsar D."/>
            <person name="Grigoriev I.V."/>
        </authorList>
    </citation>
    <scope>NUCLEOTIDE SEQUENCE [LARGE SCALE GENOMIC DNA]</scope>
</reference>
<evidence type="ECO:0000256" key="2">
    <source>
        <dbReference type="ARBA" id="ARBA00022722"/>
    </source>
</evidence>
<dbReference type="Gene3D" id="3.30.420.10">
    <property type="entry name" value="Ribonuclease H-like superfamily/Ribonuclease H"/>
    <property type="match status" value="1"/>
</dbReference>
<keyword evidence="7" id="KW-1185">Reference proteome</keyword>
<dbReference type="FunCoup" id="D8QUP6">
    <property type="interactions" value="3791"/>
</dbReference>
<dbReference type="InterPro" id="IPR013520">
    <property type="entry name" value="Ribonucl_H"/>
</dbReference>
<evidence type="ECO:0000259" key="5">
    <source>
        <dbReference type="SMART" id="SM00479"/>
    </source>
</evidence>
<dbReference type="OrthoDB" id="270189at2759"/>
<feature type="domain" description="Exonuclease" evidence="5">
    <location>
        <begin position="59"/>
        <end position="233"/>
    </location>
</feature>
<dbReference type="EMBL" id="GL377567">
    <property type="protein sequence ID" value="EFJ35911.1"/>
    <property type="molecule type" value="Genomic_DNA"/>
</dbReference>
<sequence>MTENLFSALTLIDDEDDLGQLGGGGGGSSSSRIPLPLGDAGRKNGSSLATIAGEFVSRPLVWIDLEMTGLDVCKDRILEIACIITDGKLTKSIEGPNLVIHQSDEILKGMGEWCQTHHAASGLTERVQNSKVTEAHAEMLVLKFVQKYTIAGYAQLAGNSVYNDLNFLRKYMPTLAAHLSHVIVDVSSIKSLCKRWYPRDAERAPKKAKSHRALDDIRESIKELEYFKRTIFKDKR</sequence>
<comment type="similarity">
    <text evidence="1">Belongs to the oligoribonuclease family.</text>
</comment>
<dbReference type="InterPro" id="IPR036397">
    <property type="entry name" value="RNaseH_sf"/>
</dbReference>
<protein>
    <recommendedName>
        <fullName evidence="5">Exonuclease domain-containing protein</fullName>
    </recommendedName>
</protein>
<dbReference type="KEGG" id="smo:SELMODRAFT_141141"/>
<dbReference type="GO" id="GO:0003676">
    <property type="term" value="F:nucleic acid binding"/>
    <property type="evidence" value="ECO:0007669"/>
    <property type="project" value="InterPro"/>
</dbReference>
<dbReference type="GO" id="GO:0000175">
    <property type="term" value="F:3'-5'-RNA exonuclease activity"/>
    <property type="evidence" value="ECO:0000318"/>
    <property type="project" value="GO_Central"/>
</dbReference>
<dbReference type="NCBIfam" id="NF003765">
    <property type="entry name" value="PRK05359.1"/>
    <property type="match status" value="1"/>
</dbReference>
<dbReference type="FunFam" id="3.30.420.10:FF:000003">
    <property type="entry name" value="Oligoribonuclease"/>
    <property type="match status" value="1"/>
</dbReference>
<keyword evidence="2" id="KW-0540">Nuclease</keyword>
<dbReference type="eggNOG" id="KOG3242">
    <property type="taxonomic scope" value="Eukaryota"/>
</dbReference>